<dbReference type="PROSITE" id="PS51352">
    <property type="entry name" value="THIOREDOXIN_2"/>
    <property type="match status" value="1"/>
</dbReference>
<proteinExistence type="inferred from homology"/>
<dbReference type="EMBL" id="BMOE01000001">
    <property type="protein sequence ID" value="GGJ64897.1"/>
    <property type="molecule type" value="Genomic_DNA"/>
</dbReference>
<comment type="similarity">
    <text evidence="1">Belongs to the thioredoxin family. DsbA subfamily.</text>
</comment>
<keyword evidence="4" id="KW-1015">Disulfide bond</keyword>
<dbReference type="CDD" id="cd02972">
    <property type="entry name" value="DsbA_family"/>
    <property type="match status" value="1"/>
</dbReference>
<dbReference type="InterPro" id="IPR013766">
    <property type="entry name" value="Thioredoxin_domain"/>
</dbReference>
<evidence type="ECO:0000256" key="3">
    <source>
        <dbReference type="ARBA" id="ARBA00023002"/>
    </source>
</evidence>
<name>A0A917P7D2_9DEIO</name>
<reference evidence="8" key="2">
    <citation type="submission" date="2020-09" db="EMBL/GenBank/DDBJ databases">
        <authorList>
            <person name="Sun Q."/>
            <person name="Ohkuma M."/>
        </authorList>
    </citation>
    <scope>NUCLEOTIDE SEQUENCE</scope>
    <source>
        <strain evidence="8">JCM 14371</strain>
    </source>
</reference>
<feature type="signal peptide" evidence="6">
    <location>
        <begin position="1"/>
        <end position="18"/>
    </location>
</feature>
<evidence type="ECO:0000256" key="5">
    <source>
        <dbReference type="ARBA" id="ARBA00023284"/>
    </source>
</evidence>
<evidence type="ECO:0000259" key="7">
    <source>
        <dbReference type="PROSITE" id="PS51352"/>
    </source>
</evidence>
<dbReference type="InterPro" id="IPR012336">
    <property type="entry name" value="Thioredoxin-like_fold"/>
</dbReference>
<evidence type="ECO:0000256" key="6">
    <source>
        <dbReference type="SAM" id="SignalP"/>
    </source>
</evidence>
<dbReference type="Pfam" id="PF13462">
    <property type="entry name" value="Thioredoxin_4"/>
    <property type="match status" value="1"/>
</dbReference>
<dbReference type="AlphaFoldDB" id="A0A917P7D2"/>
<dbReference type="InterPro" id="IPR036249">
    <property type="entry name" value="Thioredoxin-like_sf"/>
</dbReference>
<keyword evidence="2 6" id="KW-0732">Signal</keyword>
<dbReference type="RefSeq" id="WP_188960701.1">
    <property type="nucleotide sequence ID" value="NZ_BMOE01000001.1"/>
</dbReference>
<reference evidence="8" key="1">
    <citation type="journal article" date="2014" name="Int. J. Syst. Evol. Microbiol.">
        <title>Complete genome sequence of Corynebacterium casei LMG S-19264T (=DSM 44701T), isolated from a smear-ripened cheese.</title>
        <authorList>
            <consortium name="US DOE Joint Genome Institute (JGI-PGF)"/>
            <person name="Walter F."/>
            <person name="Albersmeier A."/>
            <person name="Kalinowski J."/>
            <person name="Ruckert C."/>
        </authorList>
    </citation>
    <scope>NUCLEOTIDE SEQUENCE</scope>
    <source>
        <strain evidence="8">JCM 14371</strain>
    </source>
</reference>
<dbReference type="PANTHER" id="PTHR13887">
    <property type="entry name" value="GLUTATHIONE S-TRANSFERASE KAPPA"/>
    <property type="match status" value="1"/>
</dbReference>
<keyword evidence="9" id="KW-1185">Reference proteome</keyword>
<dbReference type="Gene3D" id="3.40.30.10">
    <property type="entry name" value="Glutaredoxin"/>
    <property type="match status" value="1"/>
</dbReference>
<keyword evidence="3" id="KW-0560">Oxidoreductase</keyword>
<evidence type="ECO:0000256" key="2">
    <source>
        <dbReference type="ARBA" id="ARBA00022729"/>
    </source>
</evidence>
<dbReference type="GO" id="GO:0016491">
    <property type="term" value="F:oxidoreductase activity"/>
    <property type="evidence" value="ECO:0007669"/>
    <property type="project" value="UniProtKB-KW"/>
</dbReference>
<evidence type="ECO:0000256" key="1">
    <source>
        <dbReference type="ARBA" id="ARBA00005791"/>
    </source>
</evidence>
<evidence type="ECO:0000313" key="8">
    <source>
        <dbReference type="EMBL" id="GGJ64897.1"/>
    </source>
</evidence>
<protein>
    <recommendedName>
        <fullName evidence="7">Thioredoxin domain-containing protein</fullName>
    </recommendedName>
</protein>
<evidence type="ECO:0000256" key="4">
    <source>
        <dbReference type="ARBA" id="ARBA00023157"/>
    </source>
</evidence>
<sequence length="317" mass="33492">MFRASVLTACLLATAASAQIVQPLSSTLRLPALSDFAAKGSTLTAKDGTTVTLGTRGSAPGTVYVESAAVTVPSGSTTRAGELLSALTGEDLTAPVVQYLAQPGVQAQLMRGVTANADPFDVAFSLSGKALVMKVTLQQVSGFAPVPAGRVLGDPAAPYVIRMYSDFQCPYCQQAELEAVPDVVKMLGRDVRFEFHHLPLVSLHPNARAAAEASVCAERQGKFFAFKDALFRRNDWQRTANPSAVFQQVAQASGVNVATYRSCVADRLGQAAVDDGIAEATRLGVNGTPTVFIGAYRVPNPYDASSYRALLDFVRAK</sequence>
<feature type="domain" description="Thioredoxin" evidence="7">
    <location>
        <begin position="126"/>
        <end position="316"/>
    </location>
</feature>
<dbReference type="PANTHER" id="PTHR13887:SF14">
    <property type="entry name" value="DISULFIDE BOND FORMATION PROTEIN D"/>
    <property type="match status" value="1"/>
</dbReference>
<evidence type="ECO:0000313" key="9">
    <source>
        <dbReference type="Proteomes" id="UP000635726"/>
    </source>
</evidence>
<dbReference type="SUPFAM" id="SSF52833">
    <property type="entry name" value="Thioredoxin-like"/>
    <property type="match status" value="1"/>
</dbReference>
<comment type="caution">
    <text evidence="8">The sequence shown here is derived from an EMBL/GenBank/DDBJ whole genome shotgun (WGS) entry which is preliminary data.</text>
</comment>
<organism evidence="8 9">
    <name type="scientific">Deinococcus aquiradiocola</name>
    <dbReference type="NCBI Taxonomy" id="393059"/>
    <lineage>
        <taxon>Bacteria</taxon>
        <taxon>Thermotogati</taxon>
        <taxon>Deinococcota</taxon>
        <taxon>Deinococci</taxon>
        <taxon>Deinococcales</taxon>
        <taxon>Deinococcaceae</taxon>
        <taxon>Deinococcus</taxon>
    </lineage>
</organism>
<accession>A0A917P7D2</accession>
<keyword evidence="5" id="KW-0676">Redox-active center</keyword>
<dbReference type="Proteomes" id="UP000635726">
    <property type="component" value="Unassembled WGS sequence"/>
</dbReference>
<gene>
    <name evidence="8" type="ORF">GCM10008939_05970</name>
</gene>
<feature type="chain" id="PRO_5037932255" description="Thioredoxin domain-containing protein" evidence="6">
    <location>
        <begin position="19"/>
        <end position="317"/>
    </location>
</feature>